<evidence type="ECO:0000313" key="2">
    <source>
        <dbReference type="EMBL" id="CAE0405346.1"/>
    </source>
</evidence>
<protein>
    <submittedName>
        <fullName evidence="4">Uncharacterized protein</fullName>
    </submittedName>
</protein>
<accession>A0A6S8IT85</accession>
<sequence length="131" mass="14942">MTSAYTYSDEDYERPDEWLGGGYSNKPIKKWKKPTVSAQEETISPCRPAGRHFHEDWLGGGVCPTTPTKRWQKPKPKVSPEPIHHRMHDEWLGSPSSYGDSPPKTKRPQQIKIEGMGSIKENPFFKNFSGL</sequence>
<feature type="region of interest" description="Disordered" evidence="1">
    <location>
        <begin position="46"/>
        <end position="119"/>
    </location>
</feature>
<evidence type="ECO:0000313" key="3">
    <source>
        <dbReference type="EMBL" id="CAE0405348.1"/>
    </source>
</evidence>
<dbReference type="EMBL" id="HBIM01003925">
    <property type="protein sequence ID" value="CAE0405348.1"/>
    <property type="molecule type" value="Transcribed_RNA"/>
</dbReference>
<dbReference type="EMBL" id="HBIM01003931">
    <property type="protein sequence ID" value="CAE0405354.1"/>
    <property type="molecule type" value="Transcribed_RNA"/>
</dbReference>
<proteinExistence type="predicted"/>
<feature type="compositionally biased region" description="Basic and acidic residues" evidence="1">
    <location>
        <begin position="82"/>
        <end position="91"/>
    </location>
</feature>
<evidence type="ECO:0000256" key="1">
    <source>
        <dbReference type="SAM" id="MobiDB-lite"/>
    </source>
</evidence>
<name>A0A6S8IT85_9STRA</name>
<dbReference type="EMBL" id="HBIM01003926">
    <property type="protein sequence ID" value="CAE0405349.1"/>
    <property type="molecule type" value="Transcribed_RNA"/>
</dbReference>
<reference evidence="4" key="1">
    <citation type="submission" date="2021-01" db="EMBL/GenBank/DDBJ databases">
        <authorList>
            <person name="Corre E."/>
            <person name="Pelletier E."/>
            <person name="Niang G."/>
            <person name="Scheremetjew M."/>
            <person name="Finn R."/>
            <person name="Kale V."/>
            <person name="Holt S."/>
            <person name="Cochrane G."/>
            <person name="Meng A."/>
            <person name="Brown T."/>
            <person name="Cohen L."/>
        </authorList>
    </citation>
    <scope>NUCLEOTIDE SEQUENCE</scope>
    <source>
        <strain evidence="4">CCMP127</strain>
    </source>
</reference>
<dbReference type="EMBL" id="HBIM01003928">
    <property type="protein sequence ID" value="CAE0405351.1"/>
    <property type="molecule type" value="Transcribed_RNA"/>
</dbReference>
<evidence type="ECO:0000313" key="6">
    <source>
        <dbReference type="EMBL" id="CAE0405354.1"/>
    </source>
</evidence>
<feature type="region of interest" description="Disordered" evidence="1">
    <location>
        <begin position="1"/>
        <end position="25"/>
    </location>
</feature>
<organism evidence="4">
    <name type="scientific">Amphora coffeiformis</name>
    <dbReference type="NCBI Taxonomy" id="265554"/>
    <lineage>
        <taxon>Eukaryota</taxon>
        <taxon>Sar</taxon>
        <taxon>Stramenopiles</taxon>
        <taxon>Ochrophyta</taxon>
        <taxon>Bacillariophyta</taxon>
        <taxon>Bacillariophyceae</taxon>
        <taxon>Bacillariophycidae</taxon>
        <taxon>Thalassiophysales</taxon>
        <taxon>Catenulaceae</taxon>
        <taxon>Amphora</taxon>
    </lineage>
</organism>
<evidence type="ECO:0000313" key="4">
    <source>
        <dbReference type="EMBL" id="CAE0405349.1"/>
    </source>
</evidence>
<evidence type="ECO:0000313" key="5">
    <source>
        <dbReference type="EMBL" id="CAE0405351.1"/>
    </source>
</evidence>
<dbReference type="AlphaFoldDB" id="A0A6S8IT85"/>
<dbReference type="EMBL" id="HBIM01003923">
    <property type="protein sequence ID" value="CAE0405346.1"/>
    <property type="molecule type" value="Transcribed_RNA"/>
</dbReference>
<gene>
    <name evidence="2" type="ORF">ACOF00016_LOCUS3373</name>
    <name evidence="3" type="ORF">ACOF00016_LOCUS3375</name>
    <name evidence="4" type="ORF">ACOF00016_LOCUS3376</name>
    <name evidence="5" type="ORF">ACOF00016_LOCUS3378</name>
    <name evidence="6" type="ORF">ACOF00016_LOCUS3381</name>
</gene>